<feature type="compositionally biased region" description="Basic and acidic residues" evidence="1">
    <location>
        <begin position="48"/>
        <end position="67"/>
    </location>
</feature>
<accession>A0A8T3BWQ6</accession>
<dbReference type="AlphaFoldDB" id="A0A8T3BWQ6"/>
<evidence type="ECO:0000313" key="2">
    <source>
        <dbReference type="EMBL" id="KAI0523367.1"/>
    </source>
</evidence>
<dbReference type="EMBL" id="JAGYWB010000005">
    <property type="protein sequence ID" value="KAI0523367.1"/>
    <property type="molecule type" value="Genomic_DNA"/>
</dbReference>
<sequence>MYLIVSFVKIIKIRHFRCKGVQRKKKTLTGGFLFHLGIFLEHSLQGARRTEDDPKTNQGSEEKRLKR</sequence>
<protein>
    <submittedName>
        <fullName evidence="2">Uncharacterized protein</fullName>
    </submittedName>
</protein>
<name>A0A8T3BWQ6_DENNO</name>
<gene>
    <name evidence="2" type="ORF">KFK09_005762</name>
</gene>
<keyword evidence="3" id="KW-1185">Reference proteome</keyword>
<feature type="region of interest" description="Disordered" evidence="1">
    <location>
        <begin position="46"/>
        <end position="67"/>
    </location>
</feature>
<comment type="caution">
    <text evidence="2">The sequence shown here is derived from an EMBL/GenBank/DDBJ whole genome shotgun (WGS) entry which is preliminary data.</text>
</comment>
<reference evidence="2" key="1">
    <citation type="journal article" date="2022" name="Front. Genet.">
        <title>Chromosome-Scale Assembly of the Dendrobium nobile Genome Provides Insights Into the Molecular Mechanism of the Biosynthesis of the Medicinal Active Ingredient of Dendrobium.</title>
        <authorList>
            <person name="Xu Q."/>
            <person name="Niu S.-C."/>
            <person name="Li K.-L."/>
            <person name="Zheng P.-J."/>
            <person name="Zhang X.-J."/>
            <person name="Jia Y."/>
            <person name="Liu Y."/>
            <person name="Niu Y.-X."/>
            <person name="Yu L.-H."/>
            <person name="Chen D.-F."/>
            <person name="Zhang G.-Q."/>
        </authorList>
    </citation>
    <scope>NUCLEOTIDE SEQUENCE</scope>
    <source>
        <tissue evidence="2">Leaf</tissue>
    </source>
</reference>
<dbReference type="Proteomes" id="UP000829196">
    <property type="component" value="Unassembled WGS sequence"/>
</dbReference>
<evidence type="ECO:0000313" key="3">
    <source>
        <dbReference type="Proteomes" id="UP000829196"/>
    </source>
</evidence>
<organism evidence="2 3">
    <name type="scientific">Dendrobium nobile</name>
    <name type="common">Orchid</name>
    <dbReference type="NCBI Taxonomy" id="94219"/>
    <lineage>
        <taxon>Eukaryota</taxon>
        <taxon>Viridiplantae</taxon>
        <taxon>Streptophyta</taxon>
        <taxon>Embryophyta</taxon>
        <taxon>Tracheophyta</taxon>
        <taxon>Spermatophyta</taxon>
        <taxon>Magnoliopsida</taxon>
        <taxon>Liliopsida</taxon>
        <taxon>Asparagales</taxon>
        <taxon>Orchidaceae</taxon>
        <taxon>Epidendroideae</taxon>
        <taxon>Malaxideae</taxon>
        <taxon>Dendrobiinae</taxon>
        <taxon>Dendrobium</taxon>
    </lineage>
</organism>
<proteinExistence type="predicted"/>
<evidence type="ECO:0000256" key="1">
    <source>
        <dbReference type="SAM" id="MobiDB-lite"/>
    </source>
</evidence>